<dbReference type="Proteomes" id="UP001497382">
    <property type="component" value="Unassembled WGS sequence"/>
</dbReference>
<gene>
    <name evidence="1" type="ORF">LARSCL_LOCUS16749</name>
</gene>
<proteinExistence type="predicted"/>
<feature type="non-terminal residue" evidence="1">
    <location>
        <position position="1"/>
    </location>
</feature>
<comment type="caution">
    <text evidence="1">The sequence shown here is derived from an EMBL/GenBank/DDBJ whole genome shotgun (WGS) entry which is preliminary data.</text>
</comment>
<protein>
    <submittedName>
        <fullName evidence="1">Uncharacterized protein</fullName>
    </submittedName>
</protein>
<evidence type="ECO:0000313" key="1">
    <source>
        <dbReference type="EMBL" id="CAL1290879.1"/>
    </source>
</evidence>
<keyword evidence="2" id="KW-1185">Reference proteome</keyword>
<sequence>FFLLKKTSAASLSAKQLPRSFAFTLTVRQLVFLLPKNGKLNLPIFKVR</sequence>
<organism evidence="1 2">
    <name type="scientific">Larinioides sclopetarius</name>
    <dbReference type="NCBI Taxonomy" id="280406"/>
    <lineage>
        <taxon>Eukaryota</taxon>
        <taxon>Metazoa</taxon>
        <taxon>Ecdysozoa</taxon>
        <taxon>Arthropoda</taxon>
        <taxon>Chelicerata</taxon>
        <taxon>Arachnida</taxon>
        <taxon>Araneae</taxon>
        <taxon>Araneomorphae</taxon>
        <taxon>Entelegynae</taxon>
        <taxon>Araneoidea</taxon>
        <taxon>Araneidae</taxon>
        <taxon>Larinioides</taxon>
    </lineage>
</organism>
<accession>A0AAV2B5K8</accession>
<name>A0AAV2B5K8_9ARAC</name>
<reference evidence="1 2" key="1">
    <citation type="submission" date="2024-04" db="EMBL/GenBank/DDBJ databases">
        <authorList>
            <person name="Rising A."/>
            <person name="Reimegard J."/>
            <person name="Sonavane S."/>
            <person name="Akerstrom W."/>
            <person name="Nylinder S."/>
            <person name="Hedman E."/>
            <person name="Kallberg Y."/>
        </authorList>
    </citation>
    <scope>NUCLEOTIDE SEQUENCE [LARGE SCALE GENOMIC DNA]</scope>
</reference>
<dbReference type="EMBL" id="CAXIEN010000271">
    <property type="protein sequence ID" value="CAL1290879.1"/>
    <property type="molecule type" value="Genomic_DNA"/>
</dbReference>
<evidence type="ECO:0000313" key="2">
    <source>
        <dbReference type="Proteomes" id="UP001497382"/>
    </source>
</evidence>
<dbReference type="AlphaFoldDB" id="A0AAV2B5K8"/>